<organism evidence="11 12">
    <name type="scientific">Metarhizium humberi</name>
    <dbReference type="NCBI Taxonomy" id="2596975"/>
    <lineage>
        <taxon>Eukaryota</taxon>
        <taxon>Fungi</taxon>
        <taxon>Dikarya</taxon>
        <taxon>Ascomycota</taxon>
        <taxon>Pezizomycotina</taxon>
        <taxon>Sordariomycetes</taxon>
        <taxon>Hypocreomycetidae</taxon>
        <taxon>Hypocreales</taxon>
        <taxon>Clavicipitaceae</taxon>
        <taxon>Metarhizium</taxon>
    </lineage>
</organism>
<proteinExistence type="predicted"/>
<dbReference type="AlphaFoldDB" id="A0A9P8S8C0"/>
<keyword evidence="5" id="KW-0472">Membrane</keyword>
<evidence type="ECO:0000313" key="11">
    <source>
        <dbReference type="EMBL" id="KAH0598409.1"/>
    </source>
</evidence>
<comment type="subcellular location">
    <subcellularLocation>
        <location evidence="1">Cell membrane</location>
        <topology evidence="1">Lipid-anchor</topology>
        <topology evidence="1">GPI-anchor</topology>
    </subcellularLocation>
</comment>
<dbReference type="InterPro" id="IPR046530">
    <property type="entry name" value="BIM1-like_dom"/>
</dbReference>
<keyword evidence="6" id="KW-0325">Glycoprotein</keyword>
<keyword evidence="2" id="KW-1003">Cell membrane</keyword>
<name>A0A9P8S8C0_9HYPO</name>
<feature type="chain" id="PRO_5040441443" description="Copper acquisition factor BIM1-like domain-containing protein" evidence="9">
    <location>
        <begin position="25"/>
        <end position="293"/>
    </location>
</feature>
<feature type="domain" description="Copper acquisition factor BIM1-like" evidence="10">
    <location>
        <begin position="78"/>
        <end position="214"/>
    </location>
</feature>
<feature type="region of interest" description="Disordered" evidence="8">
    <location>
        <begin position="231"/>
        <end position="251"/>
    </location>
</feature>
<accession>A0A9P8S8C0</accession>
<dbReference type="GO" id="GO:0005886">
    <property type="term" value="C:plasma membrane"/>
    <property type="evidence" value="ECO:0007669"/>
    <property type="project" value="UniProtKB-SubCell"/>
</dbReference>
<protein>
    <recommendedName>
        <fullName evidence="10">Copper acquisition factor BIM1-like domain-containing protein</fullName>
    </recommendedName>
</protein>
<evidence type="ECO:0000256" key="8">
    <source>
        <dbReference type="SAM" id="MobiDB-lite"/>
    </source>
</evidence>
<evidence type="ECO:0000256" key="1">
    <source>
        <dbReference type="ARBA" id="ARBA00004609"/>
    </source>
</evidence>
<sequence length="293" mass="30577">MAAMDRFDFCLDAWVMLLIRNACAVDMDSSTKWRFRAAVHEAELRDAVPDKAITFTQLADSMTMKSFALLSALCGLGSAHFLLNYPKSIGFDDSNEGNAPCGGFTPDLSKDLVDFHVGGDAISVKLTHPQGNWLFRVTTDEKAESGWEQIFPIVQQSGLGDFCEPQVTVPSKYAGKKGVLSVVSSATDGLLYQCAVVNFVDGKGDKPSACVNASSVKASFTDDSKLTALVGSGSSSTPTSGSGSSTASKTSASATATHSGAASSLHAWSLTSAGWGGALTILCMAMLGGALMI</sequence>
<dbReference type="EMBL" id="JACEFI010000005">
    <property type="protein sequence ID" value="KAH0598409.1"/>
    <property type="molecule type" value="Genomic_DNA"/>
</dbReference>
<evidence type="ECO:0000256" key="7">
    <source>
        <dbReference type="ARBA" id="ARBA00023288"/>
    </source>
</evidence>
<reference evidence="11 12" key="1">
    <citation type="submission" date="2020-07" db="EMBL/GenBank/DDBJ databases">
        <title>Metarhizium humberi genome.</title>
        <authorList>
            <person name="Lysoe E."/>
        </authorList>
    </citation>
    <scope>NUCLEOTIDE SEQUENCE [LARGE SCALE GENOMIC DNA]</scope>
    <source>
        <strain evidence="11 12">ESALQ1638</strain>
    </source>
</reference>
<feature type="signal peptide" evidence="9">
    <location>
        <begin position="1"/>
        <end position="24"/>
    </location>
</feature>
<dbReference type="Proteomes" id="UP000764110">
    <property type="component" value="Unassembled WGS sequence"/>
</dbReference>
<evidence type="ECO:0000256" key="2">
    <source>
        <dbReference type="ARBA" id="ARBA00022475"/>
    </source>
</evidence>
<keyword evidence="4 9" id="KW-0732">Signal</keyword>
<dbReference type="InterPro" id="IPR046936">
    <property type="entry name" value="BIM1-like"/>
</dbReference>
<dbReference type="PANTHER" id="PTHR34992:SF1">
    <property type="entry name" value="COPPER ACQUISITION FACTOR BIM1-LIKE DOMAIN-CONTAINING PROTEIN"/>
    <property type="match status" value="1"/>
</dbReference>
<evidence type="ECO:0000256" key="5">
    <source>
        <dbReference type="ARBA" id="ARBA00023136"/>
    </source>
</evidence>
<dbReference type="CDD" id="cd21176">
    <property type="entry name" value="LPMO_auxiliary-like"/>
    <property type="match status" value="1"/>
</dbReference>
<evidence type="ECO:0000313" key="12">
    <source>
        <dbReference type="Proteomes" id="UP000764110"/>
    </source>
</evidence>
<evidence type="ECO:0000256" key="4">
    <source>
        <dbReference type="ARBA" id="ARBA00022729"/>
    </source>
</evidence>
<comment type="caution">
    <text evidence="11">The sequence shown here is derived from an EMBL/GenBank/DDBJ whole genome shotgun (WGS) entry which is preliminary data.</text>
</comment>
<evidence type="ECO:0000256" key="9">
    <source>
        <dbReference type="SAM" id="SignalP"/>
    </source>
</evidence>
<evidence type="ECO:0000256" key="3">
    <source>
        <dbReference type="ARBA" id="ARBA00022622"/>
    </source>
</evidence>
<evidence type="ECO:0000259" key="10">
    <source>
        <dbReference type="Pfam" id="PF20238"/>
    </source>
</evidence>
<keyword evidence="12" id="KW-1185">Reference proteome</keyword>
<dbReference type="GO" id="GO:0098552">
    <property type="term" value="C:side of membrane"/>
    <property type="evidence" value="ECO:0007669"/>
    <property type="project" value="UniProtKB-KW"/>
</dbReference>
<evidence type="ECO:0000256" key="6">
    <source>
        <dbReference type="ARBA" id="ARBA00023180"/>
    </source>
</evidence>
<gene>
    <name evidence="11" type="ORF">MHUMG1_03707</name>
</gene>
<dbReference type="Pfam" id="PF20238">
    <property type="entry name" value="BIM1-like_dom"/>
    <property type="match status" value="1"/>
</dbReference>
<keyword evidence="7" id="KW-0449">Lipoprotein</keyword>
<dbReference type="PANTHER" id="PTHR34992">
    <property type="entry name" value="HYPHAL ANASTAMOSIS-7 PROTEIN"/>
    <property type="match status" value="1"/>
</dbReference>
<keyword evidence="3" id="KW-0336">GPI-anchor</keyword>